<evidence type="ECO:0000259" key="1">
    <source>
        <dbReference type="PROSITE" id="PS51459"/>
    </source>
</evidence>
<dbReference type="Pfam" id="PF02661">
    <property type="entry name" value="Fic"/>
    <property type="match status" value="1"/>
</dbReference>
<accession>A0ABS6WA64</accession>
<dbReference type="Proteomes" id="UP000812844">
    <property type="component" value="Unassembled WGS sequence"/>
</dbReference>
<protein>
    <submittedName>
        <fullName evidence="2">Fic family protein</fullName>
    </submittedName>
</protein>
<name>A0ABS6WA64_9BIFI</name>
<feature type="domain" description="Fido" evidence="1">
    <location>
        <begin position="167"/>
        <end position="317"/>
    </location>
</feature>
<gene>
    <name evidence="2" type="ORF">KIH73_04460</name>
</gene>
<dbReference type="PANTHER" id="PTHR13504:SF38">
    <property type="entry name" value="FIDO DOMAIN-CONTAINING PROTEIN"/>
    <property type="match status" value="1"/>
</dbReference>
<dbReference type="PROSITE" id="PS51459">
    <property type="entry name" value="FIDO"/>
    <property type="match status" value="1"/>
</dbReference>
<dbReference type="RefSeq" id="WP_219081017.1">
    <property type="nucleotide sequence ID" value="NZ_JAHBBD010000007.1"/>
</dbReference>
<dbReference type="PANTHER" id="PTHR13504">
    <property type="entry name" value="FIDO DOMAIN-CONTAINING PROTEIN DDB_G0283145"/>
    <property type="match status" value="1"/>
</dbReference>
<dbReference type="InterPro" id="IPR003812">
    <property type="entry name" value="Fido"/>
</dbReference>
<comment type="caution">
    <text evidence="2">The sequence shown here is derived from an EMBL/GenBank/DDBJ whole genome shotgun (WGS) entry which is preliminary data.</text>
</comment>
<dbReference type="InterPro" id="IPR040198">
    <property type="entry name" value="Fido_containing"/>
</dbReference>
<proteinExistence type="predicted"/>
<evidence type="ECO:0000313" key="2">
    <source>
        <dbReference type="EMBL" id="MBW3082637.1"/>
    </source>
</evidence>
<keyword evidence="3" id="KW-1185">Reference proteome</keyword>
<reference evidence="2 3" key="1">
    <citation type="submission" date="2021-05" db="EMBL/GenBank/DDBJ databases">
        <title>Phylogenetic classification of ten novel species belonging to the genus Bifidobacterium comprising B. colchicus sp. nov., B. abeli sp. nov., B. bicoloris sp. nov., B. guerezis sp. nov., B. rosaliae sp. nov., B. santillanensis sp. nov., B. argentati sp. nov., B. amazzoni sp. nov., B. pluviali sp. nov., and B. pinnaculum sp. nov.</title>
        <authorList>
            <person name="Lugli G.A."/>
            <person name="Ruiz Garcia L."/>
            <person name="Margolles A."/>
            <person name="Ventura M."/>
        </authorList>
    </citation>
    <scope>NUCLEOTIDE SEQUENCE [LARGE SCALE GENOMIC DNA]</scope>
    <source>
        <strain evidence="2 3">6T3</strain>
    </source>
</reference>
<evidence type="ECO:0000313" key="3">
    <source>
        <dbReference type="Proteomes" id="UP000812844"/>
    </source>
</evidence>
<organism evidence="2 3">
    <name type="scientific">Bifidobacterium phasiani</name>
    <dbReference type="NCBI Taxonomy" id="2834431"/>
    <lineage>
        <taxon>Bacteria</taxon>
        <taxon>Bacillati</taxon>
        <taxon>Actinomycetota</taxon>
        <taxon>Actinomycetes</taxon>
        <taxon>Bifidobacteriales</taxon>
        <taxon>Bifidobacteriaceae</taxon>
        <taxon>Bifidobacterium</taxon>
    </lineage>
</organism>
<sequence length="425" mass="46522">MTTSDIGSAAPTITLPAPAWHNGYWRPRDGTYLSRTQRLKETGPYRSAIPSRIADHDIVFPADIAADLEETAARLADFDAYAGRRFDDAAGRDDHAAADRHTRTLGPMSAVLLRTESTSSSQIEHLTAGARALALQELGEGKRNDNAAVISGNVAAMESALQLADDLCEDNVLRMHRALLSTQQGWEPYAGRYRTELVWIGGSGHGPRHASYVAPEADLVPSCMADLFEFVRRDDLPVIAQCAIAHAQFETIHPFADGNGRVGRALIHALLHNKGLVTHTTPPVSAGLLTDTDRYFQALQRYRQGDATPIISCFAQACRFAAASGRKLVDDLAAQLNQARTALRGIRADAAAWRALPLLVGQPIVNAEYLMREMHISAMTAYRSLDTLTERNILTVTTGGRRNRVWEHKGIIDVLDDYAAGLRRR</sequence>
<dbReference type="EMBL" id="JAHBBD010000007">
    <property type="protein sequence ID" value="MBW3082637.1"/>
    <property type="molecule type" value="Genomic_DNA"/>
</dbReference>